<keyword evidence="4" id="KW-1185">Reference proteome</keyword>
<organism evidence="3 4">
    <name type="scientific">Moryella indoligenes</name>
    <dbReference type="NCBI Taxonomy" id="371674"/>
    <lineage>
        <taxon>Bacteria</taxon>
        <taxon>Bacillati</taxon>
        <taxon>Bacillota</taxon>
        <taxon>Clostridia</taxon>
        <taxon>Lachnospirales</taxon>
        <taxon>Lachnospiraceae</taxon>
        <taxon>Moryella</taxon>
    </lineage>
</organism>
<dbReference type="InterPro" id="IPR022601">
    <property type="entry name" value="DUF3160"/>
</dbReference>
<dbReference type="SMART" id="SM01325">
    <property type="entry name" value="DUF3160"/>
    <property type="match status" value="1"/>
</dbReference>
<feature type="transmembrane region" description="Helical" evidence="2">
    <location>
        <begin position="38"/>
        <end position="59"/>
    </location>
</feature>
<evidence type="ECO:0008006" key="5">
    <source>
        <dbReference type="Google" id="ProtNLM"/>
    </source>
</evidence>
<dbReference type="Proteomes" id="UP001241537">
    <property type="component" value="Unassembled WGS sequence"/>
</dbReference>
<reference evidence="3" key="1">
    <citation type="submission" date="2023-07" db="EMBL/GenBank/DDBJ databases">
        <title>Genomic Encyclopedia of Type Strains, Phase IV (KMG-IV): sequencing the most valuable type-strain genomes for metagenomic binning, comparative biology and taxonomic classification.</title>
        <authorList>
            <person name="Goeker M."/>
        </authorList>
    </citation>
    <scope>NUCLEOTIDE SEQUENCE</scope>
    <source>
        <strain evidence="3">DSM 19659</strain>
    </source>
</reference>
<feature type="compositionally biased region" description="Basic and acidic residues" evidence="1">
    <location>
        <begin position="68"/>
        <end position="83"/>
    </location>
</feature>
<feature type="compositionally biased region" description="Basic and acidic residues" evidence="1">
    <location>
        <begin position="1"/>
        <end position="16"/>
    </location>
</feature>
<keyword evidence="2" id="KW-1133">Transmembrane helix</keyword>
<gene>
    <name evidence="3" type="ORF">J2S20_001838</name>
</gene>
<feature type="region of interest" description="Disordered" evidence="1">
    <location>
        <begin position="68"/>
        <end position="89"/>
    </location>
</feature>
<dbReference type="AlphaFoldDB" id="A0AAE4ALD9"/>
<feature type="region of interest" description="Disordered" evidence="1">
    <location>
        <begin position="1"/>
        <end position="28"/>
    </location>
</feature>
<dbReference type="EMBL" id="JAUSTO010000012">
    <property type="protein sequence ID" value="MDQ0153129.1"/>
    <property type="molecule type" value="Genomic_DNA"/>
</dbReference>
<keyword evidence="2" id="KW-0812">Transmembrane</keyword>
<protein>
    <recommendedName>
        <fullName evidence="5">DUF3160 domain-containing protein</fullName>
    </recommendedName>
</protein>
<evidence type="ECO:0000313" key="4">
    <source>
        <dbReference type="Proteomes" id="UP001241537"/>
    </source>
</evidence>
<keyword evidence="2" id="KW-0472">Membrane</keyword>
<name>A0AAE4ALD9_9FIRM</name>
<evidence type="ECO:0000313" key="3">
    <source>
        <dbReference type="EMBL" id="MDQ0153129.1"/>
    </source>
</evidence>
<dbReference type="Pfam" id="PF11369">
    <property type="entry name" value="DUF3160"/>
    <property type="match status" value="1"/>
</dbReference>
<accession>A0AAE4ALD9</accession>
<evidence type="ECO:0000256" key="2">
    <source>
        <dbReference type="SAM" id="Phobius"/>
    </source>
</evidence>
<comment type="caution">
    <text evidence="3">The sequence shown here is derived from an EMBL/GenBank/DDBJ whole genome shotgun (WGS) entry which is preliminary data.</text>
</comment>
<evidence type="ECO:0000256" key="1">
    <source>
        <dbReference type="SAM" id="MobiDB-lite"/>
    </source>
</evidence>
<sequence>MYRPKRDMEGRPEHAPETVQRPPGGGGSRGGMPFFMKLLLFLLLSLALGFVGGGAFSMWKLMRSEERVAGREEQRQKEAEKQKGGRFTGEAKPAAAEVMALCRPTLFDGITLLHSENRPAVPEVSLNPDFSNVINANHSGLQMSEGQRELLGQNYFLVAPSSYDEFFEVYEWNRYRYIPNFVTVDSMMHTYHLYFMRLMKNTEREYLAPELTRLSADMLERSGAQLETLRGTEWEAAAKLNTLFFGVASELMEAGGDIPAELREQVEEQLNHVREADGIYPSLTGDPEDFSQYMPRGYYAGDVQLEKYFRAMMWYGRLNFAQSKEVLDRAALLMTLALRENGLSGWESLYTVTSFFAGSSDDNGYYEYEPLIEAAYGEQAELTQLIGNEQGWSKFHELTKMAEPPKINSVFTDERNTGEAQENVHTLINRTLHDRNTGEARENEIRGFRFMGQRFSADEVILQKLMYNEVQEINGEKRDLPSGLDVPAAFGSDAALNILRAAGEDRFPGYTEHMERLRRDLAAAGDDFWNASLYSRWLYTLRPLLENKNGGYPLFMQSEEWNRKNLQSFLGSYTELKHDTVLYAKQVMVEMGSDDPPLLDDRGYVEPEPELWGRLYTLSEATESGLERYGILGESDKNNLNLLKQLIGQLRTISEKELADTPRTDAEYELIRTYGGQIEHFWREVYQEEAEAAGTGLYTRNFPSALITDVATGYGRVLELGTGECACIYVLVPIDGSLRIAVGSVYSYYEFPYDRRLTDEEWRIMMGLQQDASGVYRNSGQLSQPEWTQSFTRDWNW</sequence>
<dbReference type="RefSeq" id="WP_307255122.1">
    <property type="nucleotide sequence ID" value="NZ_JAUSTO010000012.1"/>
</dbReference>
<proteinExistence type="predicted"/>